<protein>
    <recommendedName>
        <fullName evidence="3">YD repeat-containing protein</fullName>
    </recommendedName>
</protein>
<comment type="caution">
    <text evidence="1">The sequence shown here is derived from an EMBL/GenBank/DDBJ whole genome shotgun (WGS) entry which is preliminary data.</text>
</comment>
<dbReference type="Gene3D" id="2.180.10.10">
    <property type="entry name" value="RHS repeat-associated core"/>
    <property type="match status" value="1"/>
</dbReference>
<accession>A0A8X8FTQ1</accession>
<sequence length="90" mass="9578">MESSSTLVGYDDAGNLVWSASGLNLPSTTSCDMASTTVAARKVARGYDARNRLITLRFPDKNGDKDWTYTADGKPATITTSNEVVRSAAS</sequence>
<proteinExistence type="predicted"/>
<evidence type="ECO:0000313" key="1">
    <source>
        <dbReference type="EMBL" id="MBD7954179.1"/>
    </source>
</evidence>
<gene>
    <name evidence="1" type="ORF">H9654_08160</name>
</gene>
<name>A0A8X8FTQ1_9GAMM</name>
<evidence type="ECO:0000313" key="2">
    <source>
        <dbReference type="Proteomes" id="UP000636938"/>
    </source>
</evidence>
<organism evidence="1 2">
    <name type="scientific">Stenotrophomonas lacuserhaii</name>
    <dbReference type="NCBI Taxonomy" id="2760084"/>
    <lineage>
        <taxon>Bacteria</taxon>
        <taxon>Pseudomonadati</taxon>
        <taxon>Pseudomonadota</taxon>
        <taxon>Gammaproteobacteria</taxon>
        <taxon>Lysobacterales</taxon>
        <taxon>Lysobacteraceae</taxon>
        <taxon>Stenotrophomonas</taxon>
    </lineage>
</organism>
<dbReference type="AlphaFoldDB" id="A0A8X8FTQ1"/>
<reference evidence="1 2" key="1">
    <citation type="submission" date="2020-08" db="EMBL/GenBank/DDBJ databases">
        <title>A Genomic Blueprint of the Chicken Gut Microbiome.</title>
        <authorList>
            <person name="Gilroy R."/>
            <person name="Ravi A."/>
            <person name="Getino M."/>
            <person name="Pursley I."/>
            <person name="Horton D.L."/>
            <person name="Alikhan N.-F."/>
            <person name="Baker D."/>
            <person name="Gharbi K."/>
            <person name="Hall N."/>
            <person name="Watson M."/>
            <person name="Adriaenssens E.M."/>
            <person name="Foster-Nyarko E."/>
            <person name="Jarju S."/>
            <person name="Secka A."/>
            <person name="Antonio M."/>
            <person name="Oren A."/>
            <person name="Chaudhuri R."/>
            <person name="La Ragione R.M."/>
            <person name="Hildebrand F."/>
            <person name="Pallen M.J."/>
        </authorList>
    </citation>
    <scope>NUCLEOTIDE SEQUENCE [LARGE SCALE GENOMIC DNA]</scope>
    <source>
        <strain evidence="1 2">Sa5BUN4</strain>
    </source>
</reference>
<dbReference type="RefSeq" id="WP_191770393.1">
    <property type="nucleotide sequence ID" value="NZ_JACSQS010000006.1"/>
</dbReference>
<dbReference type="EMBL" id="JACSQS010000006">
    <property type="protein sequence ID" value="MBD7954179.1"/>
    <property type="molecule type" value="Genomic_DNA"/>
</dbReference>
<keyword evidence="2" id="KW-1185">Reference proteome</keyword>
<evidence type="ECO:0008006" key="3">
    <source>
        <dbReference type="Google" id="ProtNLM"/>
    </source>
</evidence>
<dbReference type="Proteomes" id="UP000636938">
    <property type="component" value="Unassembled WGS sequence"/>
</dbReference>